<dbReference type="Proteomes" id="UP000054558">
    <property type="component" value="Unassembled WGS sequence"/>
</dbReference>
<dbReference type="InterPro" id="IPR013586">
    <property type="entry name" value="PSMD3_C"/>
</dbReference>
<dbReference type="AlphaFoldDB" id="A0A1Y1HPS7"/>
<organism evidence="5 6">
    <name type="scientific">Klebsormidium nitens</name>
    <name type="common">Green alga</name>
    <name type="synonym">Ulothrix nitens</name>
    <dbReference type="NCBI Taxonomy" id="105231"/>
    <lineage>
        <taxon>Eukaryota</taxon>
        <taxon>Viridiplantae</taxon>
        <taxon>Streptophyta</taxon>
        <taxon>Klebsormidiophyceae</taxon>
        <taxon>Klebsormidiales</taxon>
        <taxon>Klebsormidiaceae</taxon>
        <taxon>Klebsormidium</taxon>
    </lineage>
</organism>
<keyword evidence="2 5" id="KW-0647">Proteasome</keyword>
<dbReference type="PANTHER" id="PTHR10758:SF2">
    <property type="entry name" value="26S PROTEASOME NON-ATPASE REGULATORY SUBUNIT 3"/>
    <property type="match status" value="1"/>
</dbReference>
<proteinExistence type="inferred from homology"/>
<dbReference type="FunFam" id="1.25.40.570:FF:000012">
    <property type="entry name" value="probable 26S proteasome non-ATPase regulatory subunit 3"/>
    <property type="match status" value="1"/>
</dbReference>
<dbReference type="GO" id="GO:0042176">
    <property type="term" value="P:regulation of protein catabolic process"/>
    <property type="evidence" value="ECO:0007669"/>
    <property type="project" value="InterPro"/>
</dbReference>
<reference evidence="5 6" key="1">
    <citation type="journal article" date="2014" name="Nat. Commun.">
        <title>Klebsormidium flaccidum genome reveals primary factors for plant terrestrial adaptation.</title>
        <authorList>
            <person name="Hori K."/>
            <person name="Maruyama F."/>
            <person name="Fujisawa T."/>
            <person name="Togashi T."/>
            <person name="Yamamoto N."/>
            <person name="Seo M."/>
            <person name="Sato S."/>
            <person name="Yamada T."/>
            <person name="Mori H."/>
            <person name="Tajima N."/>
            <person name="Moriyama T."/>
            <person name="Ikeuchi M."/>
            <person name="Watanabe M."/>
            <person name="Wada H."/>
            <person name="Kobayashi K."/>
            <person name="Saito M."/>
            <person name="Masuda T."/>
            <person name="Sasaki-Sekimoto Y."/>
            <person name="Mashiguchi K."/>
            <person name="Awai K."/>
            <person name="Shimojima M."/>
            <person name="Masuda S."/>
            <person name="Iwai M."/>
            <person name="Nobusawa T."/>
            <person name="Narise T."/>
            <person name="Kondo S."/>
            <person name="Saito H."/>
            <person name="Sato R."/>
            <person name="Murakawa M."/>
            <person name="Ihara Y."/>
            <person name="Oshima-Yamada Y."/>
            <person name="Ohtaka K."/>
            <person name="Satoh M."/>
            <person name="Sonobe K."/>
            <person name="Ishii M."/>
            <person name="Ohtani R."/>
            <person name="Kanamori-Sato M."/>
            <person name="Honoki R."/>
            <person name="Miyazaki D."/>
            <person name="Mochizuki H."/>
            <person name="Umetsu J."/>
            <person name="Higashi K."/>
            <person name="Shibata D."/>
            <person name="Kamiya Y."/>
            <person name="Sato N."/>
            <person name="Nakamura Y."/>
            <person name="Tabata S."/>
            <person name="Ida S."/>
            <person name="Kurokawa K."/>
            <person name="Ohta H."/>
        </authorList>
    </citation>
    <scope>NUCLEOTIDE SEQUENCE [LARGE SCALE GENOMIC DNA]</scope>
    <source>
        <strain evidence="5 6">NIES-2285</strain>
    </source>
</reference>
<name>A0A1Y1HPS7_KLENI</name>
<feature type="compositionally biased region" description="Basic and acidic residues" evidence="3">
    <location>
        <begin position="460"/>
        <end position="480"/>
    </location>
</feature>
<dbReference type="Pfam" id="PF08375">
    <property type="entry name" value="Rpn3_C"/>
    <property type="match status" value="1"/>
</dbReference>
<dbReference type="Pfam" id="PF25573">
    <property type="entry name" value="TPR_PSMD3_N"/>
    <property type="match status" value="1"/>
</dbReference>
<dbReference type="SMART" id="SM00753">
    <property type="entry name" value="PAM"/>
    <property type="match status" value="1"/>
</dbReference>
<evidence type="ECO:0000256" key="2">
    <source>
        <dbReference type="ARBA" id="ARBA00022942"/>
    </source>
</evidence>
<dbReference type="PANTHER" id="PTHR10758">
    <property type="entry name" value="26S PROTEASOME NON-ATPASE REGULATORY SUBUNIT 3/COP9 SIGNALOSOME COMPLEX SUBUNIT 3"/>
    <property type="match status" value="1"/>
</dbReference>
<dbReference type="SMART" id="SM00088">
    <property type="entry name" value="PINT"/>
    <property type="match status" value="1"/>
</dbReference>
<dbReference type="InterPro" id="IPR057985">
    <property type="entry name" value="TPR_PSMD3_N"/>
</dbReference>
<feature type="compositionally biased region" description="Low complexity" evidence="3">
    <location>
        <begin position="15"/>
        <end position="26"/>
    </location>
</feature>
<feature type="domain" description="PCI" evidence="4">
    <location>
        <begin position="245"/>
        <end position="424"/>
    </location>
</feature>
<sequence length="492" mass="55398">MAREVEMADAEKDAAPSATAPATAATVQPEDPEKAALADLTGAVSLIERSVEQKEPRFVTRALRQTAAAKKKITPKVLRNFAHTFPKQLEVGSVLTQALQSEPSSTQADGVPSTKDSVLPEVEIYGYLVGLVFFIDQKKIDVAKTVANLAIKRIQTYNRRTLDSIAARVYFYFSLAYERSNELNTIRATLLGLHRTATLRHDEIGQETLLNLLLRNYLHYNLYEQAEKLRAKTQRPETSSNQQLSRYLYYQGRIQAIQLEYTDAKECLLQALRKAPQSAKGFRIACTKWATIVRLLLGEIPERTTFIQPGLREALKPYFELTNAVRIGNLELFHDAAEKYGAVFQTDKTSNLIVRLRHNVIRTGLRRINLSYSRISLKDVGLKLGLEGTVEDIESIVTKAIRDGGIDATVDHAKGFVQSKETGDIYSTVEPQSAFHSRISFCLNTHNEAVKAMRYPPGSHKGDLETEEKRRERQQQEQDLAKQLAEDDEDEF</sequence>
<dbReference type="InterPro" id="IPR036390">
    <property type="entry name" value="WH_DNA-bd_sf"/>
</dbReference>
<accession>A0A1Y1HPS7</accession>
<feature type="region of interest" description="Disordered" evidence="3">
    <location>
        <begin position="452"/>
        <end position="492"/>
    </location>
</feature>
<dbReference type="OMA" id="AKVYFYF"/>
<dbReference type="GO" id="GO:0006511">
    <property type="term" value="P:ubiquitin-dependent protein catabolic process"/>
    <property type="evidence" value="ECO:0000318"/>
    <property type="project" value="GO_Central"/>
</dbReference>
<evidence type="ECO:0000313" key="5">
    <source>
        <dbReference type="EMBL" id="GAQ80635.1"/>
    </source>
</evidence>
<dbReference type="Pfam" id="PF01399">
    <property type="entry name" value="PCI"/>
    <property type="match status" value="1"/>
</dbReference>
<feature type="region of interest" description="Disordered" evidence="3">
    <location>
        <begin position="1"/>
        <end position="33"/>
    </location>
</feature>
<dbReference type="GO" id="GO:0030234">
    <property type="term" value="F:enzyme regulator activity"/>
    <property type="evidence" value="ECO:0007669"/>
    <property type="project" value="InterPro"/>
</dbReference>
<dbReference type="GO" id="GO:0008541">
    <property type="term" value="C:proteasome regulatory particle, lid subcomplex"/>
    <property type="evidence" value="ECO:0000318"/>
    <property type="project" value="GO_Central"/>
</dbReference>
<protein>
    <submittedName>
        <fullName evidence="5">26S proteasome non-ATPase regulatory subunit</fullName>
    </submittedName>
</protein>
<dbReference type="InterPro" id="IPR000717">
    <property type="entry name" value="PCI_dom"/>
</dbReference>
<keyword evidence="6" id="KW-1185">Reference proteome</keyword>
<dbReference type="EMBL" id="DF237007">
    <property type="protein sequence ID" value="GAQ80635.1"/>
    <property type="molecule type" value="Genomic_DNA"/>
</dbReference>
<dbReference type="STRING" id="105231.A0A1Y1HPS7"/>
<gene>
    <name evidence="5" type="ORF">KFL_000580300</name>
</gene>
<dbReference type="SUPFAM" id="SSF46785">
    <property type="entry name" value="Winged helix' DNA-binding domain"/>
    <property type="match status" value="1"/>
</dbReference>
<dbReference type="PROSITE" id="PS50250">
    <property type="entry name" value="PCI"/>
    <property type="match status" value="1"/>
</dbReference>
<evidence type="ECO:0000313" key="6">
    <source>
        <dbReference type="Proteomes" id="UP000054558"/>
    </source>
</evidence>
<feature type="compositionally biased region" description="Basic and acidic residues" evidence="3">
    <location>
        <begin position="1"/>
        <end position="14"/>
    </location>
</feature>
<evidence type="ECO:0000256" key="1">
    <source>
        <dbReference type="ARBA" id="ARBA00007912"/>
    </source>
</evidence>
<dbReference type="OrthoDB" id="1713558at2759"/>
<evidence type="ECO:0000259" key="4">
    <source>
        <dbReference type="PROSITE" id="PS50250"/>
    </source>
</evidence>
<dbReference type="InterPro" id="IPR050756">
    <property type="entry name" value="CSN3"/>
</dbReference>
<evidence type="ECO:0000256" key="3">
    <source>
        <dbReference type="SAM" id="MobiDB-lite"/>
    </source>
</evidence>
<comment type="similarity">
    <text evidence="1">Belongs to the proteasome subunit S3 family.</text>
</comment>